<evidence type="ECO:0000313" key="1">
    <source>
        <dbReference type="EMBL" id="PRY76245.1"/>
    </source>
</evidence>
<protein>
    <recommendedName>
        <fullName evidence="3">Sulfotransferase family protein</fullName>
    </recommendedName>
</protein>
<dbReference type="EMBL" id="PVTP01000009">
    <property type="protein sequence ID" value="PRY76245.1"/>
    <property type="molecule type" value="Genomic_DNA"/>
</dbReference>
<sequence length="312" mass="34447">MPLPDQIVAAKPGDQIQHMPQDDFSIAFHIGAHKTATSHLQRSLLMASDDLINAGVRYYGPEHFRLPGRKISALFGMRSRAGGGRSKRSPQDQLGLMRKGASRLVFSEENFIGTLAHPQRSDIEFGYPRADMKIAQLSQALGRPLDLFLSLRKPTALINSVYSQLLRGNKVMPFAEYKAMVPMARGDWADLVARLRATSGVGQLVVWAYEDYNDVFEDICVAMVGQKVSPIERNVNPRLSAQAVAQTLARYDAGERGDIAKDAGNAFPVEQGYDRFDGFSESEHDFTDMTYRAQIAAIADMAGVTLLKPRGD</sequence>
<keyword evidence="2" id="KW-1185">Reference proteome</keyword>
<dbReference type="Proteomes" id="UP000238007">
    <property type="component" value="Unassembled WGS sequence"/>
</dbReference>
<evidence type="ECO:0000313" key="2">
    <source>
        <dbReference type="Proteomes" id="UP000238007"/>
    </source>
</evidence>
<dbReference type="AlphaFoldDB" id="A0A2T0VWJ9"/>
<comment type="caution">
    <text evidence="1">The sequence shown here is derived from an EMBL/GenBank/DDBJ whole genome shotgun (WGS) entry which is preliminary data.</text>
</comment>
<reference evidence="1 2" key="1">
    <citation type="submission" date="2018-03" db="EMBL/GenBank/DDBJ databases">
        <title>Genomic Encyclopedia of Archaeal and Bacterial Type Strains, Phase II (KMG-II): from individual species to whole genera.</title>
        <authorList>
            <person name="Goeker M."/>
        </authorList>
    </citation>
    <scope>NUCLEOTIDE SEQUENCE [LARGE SCALE GENOMIC DNA]</scope>
    <source>
        <strain evidence="1 2">DSM 101533</strain>
    </source>
</reference>
<name>A0A2T0VWJ9_9RHOB</name>
<dbReference type="InterPro" id="IPR027417">
    <property type="entry name" value="P-loop_NTPase"/>
</dbReference>
<accession>A0A2T0VWJ9</accession>
<organism evidence="1 2">
    <name type="scientific">Yoonia maritima</name>
    <dbReference type="NCBI Taxonomy" id="1435347"/>
    <lineage>
        <taxon>Bacteria</taxon>
        <taxon>Pseudomonadati</taxon>
        <taxon>Pseudomonadota</taxon>
        <taxon>Alphaproteobacteria</taxon>
        <taxon>Rhodobacterales</taxon>
        <taxon>Paracoccaceae</taxon>
        <taxon>Yoonia</taxon>
    </lineage>
</organism>
<dbReference type="SUPFAM" id="SSF52540">
    <property type="entry name" value="P-loop containing nucleoside triphosphate hydrolases"/>
    <property type="match status" value="1"/>
</dbReference>
<dbReference type="OrthoDB" id="8481769at2"/>
<gene>
    <name evidence="1" type="ORF">CLV80_10944</name>
</gene>
<dbReference type="RefSeq" id="WP_106358366.1">
    <property type="nucleotide sequence ID" value="NZ_PVTP01000009.1"/>
</dbReference>
<proteinExistence type="predicted"/>
<evidence type="ECO:0008006" key="3">
    <source>
        <dbReference type="Google" id="ProtNLM"/>
    </source>
</evidence>